<feature type="region of interest" description="Disordered" evidence="1">
    <location>
        <begin position="200"/>
        <end position="235"/>
    </location>
</feature>
<reference evidence="2 3" key="1">
    <citation type="submission" date="2015-07" db="EMBL/GenBank/DDBJ databases">
        <title>The genome of Eufriesea mexicana.</title>
        <authorList>
            <person name="Pan H."/>
            <person name="Kapheim K."/>
        </authorList>
    </citation>
    <scope>NUCLEOTIDE SEQUENCE [LARGE SCALE GENOMIC DNA]</scope>
    <source>
        <strain evidence="2">0111107269</strain>
        <tissue evidence="2">Whole body</tissue>
    </source>
</reference>
<feature type="compositionally biased region" description="Basic and acidic residues" evidence="1">
    <location>
        <begin position="201"/>
        <end position="210"/>
    </location>
</feature>
<protein>
    <submittedName>
        <fullName evidence="2">Uncharacterized protein</fullName>
    </submittedName>
</protein>
<dbReference type="EMBL" id="KQ767757">
    <property type="protein sequence ID" value="OAD53318.1"/>
    <property type="molecule type" value="Genomic_DNA"/>
</dbReference>
<name>A0A310S978_9HYME</name>
<dbReference type="Proteomes" id="UP000250275">
    <property type="component" value="Unassembled WGS sequence"/>
</dbReference>
<dbReference type="AlphaFoldDB" id="A0A310S978"/>
<accession>A0A310S978</accession>
<evidence type="ECO:0000313" key="3">
    <source>
        <dbReference type="Proteomes" id="UP000250275"/>
    </source>
</evidence>
<sequence>MHAIERTAATVRHCASSALPCLANVRRGAPLQPSFSYRRPLAVGYVLHVLHVRRCARRDSCLSCLVFPSCFTCPRWQSVTAPPRSCRPSRSRSSICPRLESIGQREDSTARDRLVRGTWVRPGNPVCQRLTRFRETESAWTRMQFPQEAVFHELAAAAAPEGRRNSSSKASEAGPLPVHRNIRLLGCRRKTNSRLAWLSAARRENSRRSAAEGAPSRTVAGEQYGLRPRDTVPDNIGVHEQLDPRWIGLDRSQTSVPGARRSRMIWGRGRWFTIKEHRDSKLEKSQGITREHSNTEATIVYINCSDRLRFDNHKSIQKISIDYVRLQNFRKTHWIRPDDSGLATTQVHQRIIQQIDVIKSGLRVPCQVQTSEQSLRQYQAHFAMSASRVPTEFQGNTIKYDNNGLVSEELRKPQ</sequence>
<evidence type="ECO:0000256" key="1">
    <source>
        <dbReference type="SAM" id="MobiDB-lite"/>
    </source>
</evidence>
<organism evidence="2 3">
    <name type="scientific">Eufriesea mexicana</name>
    <dbReference type="NCBI Taxonomy" id="516756"/>
    <lineage>
        <taxon>Eukaryota</taxon>
        <taxon>Metazoa</taxon>
        <taxon>Ecdysozoa</taxon>
        <taxon>Arthropoda</taxon>
        <taxon>Hexapoda</taxon>
        <taxon>Insecta</taxon>
        <taxon>Pterygota</taxon>
        <taxon>Neoptera</taxon>
        <taxon>Endopterygota</taxon>
        <taxon>Hymenoptera</taxon>
        <taxon>Apocrita</taxon>
        <taxon>Aculeata</taxon>
        <taxon>Apoidea</taxon>
        <taxon>Anthophila</taxon>
        <taxon>Apidae</taxon>
        <taxon>Eufriesea</taxon>
    </lineage>
</organism>
<keyword evidence="3" id="KW-1185">Reference proteome</keyword>
<evidence type="ECO:0000313" key="2">
    <source>
        <dbReference type="EMBL" id="OAD53318.1"/>
    </source>
</evidence>
<gene>
    <name evidence="2" type="ORF">WN48_10451</name>
</gene>
<proteinExistence type="predicted"/>